<sequence>MTTAYPEKLQLHIDGEWVDIGNRAGIDVVNPATGATISILPKAGASDLDRALDAAAQAWSVWRDTPVAQRAAILHKAADLMRERAKAIGALMTLEQGKPLAQAVGEVMGAAGQLDVMAEEAKRCYGRVLVRQPGENSFVKYQPVGPVAAFSPWNFPVFTAIRKVAPALAAGCPIILKPAEETPASPLEMQRCLVDAGLPAGVMQTVYGDPAQVSEHLIASNVIQKISFTGSVPVGKHLMKLAAEGLKRTTMELGGHAPVLIFDDCDLEKTLDMVTTGKFRNAGQVCVSPTRFYVQQGIYDAFTRGFAERAAKVSVGDGSEGGVDMGPLANPRRPDAMARLISDAKSAGADVALGGERGEANGGFFYQPTVLTNVPTEAMIMNEEPFGPVAAMQPFATLDEAIEQANRLPLGLAAYAFTTHLRTANLVGDAIESGMVAINNLTVSPGDAPFGGVKHSGHGSEDGPDGLKAYMVTKAIHQA</sequence>
<accession>A0AA97I255</accession>
<evidence type="ECO:0000259" key="3">
    <source>
        <dbReference type="Pfam" id="PF00171"/>
    </source>
</evidence>
<evidence type="ECO:0000256" key="2">
    <source>
        <dbReference type="ARBA" id="ARBA00023002"/>
    </source>
</evidence>
<dbReference type="Gene3D" id="3.40.309.10">
    <property type="entry name" value="Aldehyde Dehydrogenase, Chain A, domain 2"/>
    <property type="match status" value="1"/>
</dbReference>
<dbReference type="KEGG" id="acoa:RB602_04685"/>
<reference evidence="4 5" key="1">
    <citation type="submission" date="2023-10" db="EMBL/GenBank/DDBJ databases">
        <title>Complete genome sequence of a Sphingomonadaceae bacterium.</title>
        <authorList>
            <person name="Yan C."/>
        </authorList>
    </citation>
    <scope>NUCLEOTIDE SEQUENCE [LARGE SCALE GENOMIC DNA]</scope>
    <source>
        <strain evidence="4 5">SCSIO 66989</strain>
    </source>
</reference>
<proteinExistence type="inferred from homology"/>
<dbReference type="InterPro" id="IPR050740">
    <property type="entry name" value="Aldehyde_DH_Superfamily"/>
</dbReference>
<evidence type="ECO:0000313" key="4">
    <source>
        <dbReference type="EMBL" id="WOE76020.1"/>
    </source>
</evidence>
<dbReference type="FunFam" id="3.40.605.10:FF:000007">
    <property type="entry name" value="NAD/NADP-dependent betaine aldehyde dehydrogenase"/>
    <property type="match status" value="1"/>
</dbReference>
<dbReference type="EC" id="1.2.1.-" evidence="4"/>
<evidence type="ECO:0000256" key="1">
    <source>
        <dbReference type="ARBA" id="ARBA00009986"/>
    </source>
</evidence>
<dbReference type="InterPro" id="IPR016163">
    <property type="entry name" value="Ald_DH_C"/>
</dbReference>
<organism evidence="4 5">
    <name type="scientific">Alterisphingorhabdus coralli</name>
    <dbReference type="NCBI Taxonomy" id="3071408"/>
    <lineage>
        <taxon>Bacteria</taxon>
        <taxon>Pseudomonadati</taxon>
        <taxon>Pseudomonadota</taxon>
        <taxon>Alphaproteobacteria</taxon>
        <taxon>Sphingomonadales</taxon>
        <taxon>Sphingomonadaceae</taxon>
        <taxon>Alterisphingorhabdus (ex Yan et al. 2024)</taxon>
    </lineage>
</organism>
<dbReference type="CDD" id="cd07103">
    <property type="entry name" value="ALDH_F5_SSADH_GabD"/>
    <property type="match status" value="1"/>
</dbReference>
<dbReference type="SUPFAM" id="SSF53720">
    <property type="entry name" value="ALDH-like"/>
    <property type="match status" value="1"/>
</dbReference>
<dbReference type="PANTHER" id="PTHR43353">
    <property type="entry name" value="SUCCINATE-SEMIALDEHYDE DEHYDROGENASE, MITOCHONDRIAL"/>
    <property type="match status" value="1"/>
</dbReference>
<dbReference type="FunFam" id="3.40.309.10:FF:000009">
    <property type="entry name" value="Aldehyde dehydrogenase A"/>
    <property type="match status" value="1"/>
</dbReference>
<dbReference type="Gene3D" id="3.40.605.10">
    <property type="entry name" value="Aldehyde Dehydrogenase, Chain A, domain 1"/>
    <property type="match status" value="1"/>
</dbReference>
<gene>
    <name evidence="4" type="ORF">RB602_04685</name>
</gene>
<dbReference type="RefSeq" id="WP_317083418.1">
    <property type="nucleotide sequence ID" value="NZ_CP136594.1"/>
</dbReference>
<keyword evidence="2 4" id="KW-0560">Oxidoreductase</keyword>
<comment type="similarity">
    <text evidence="1">Belongs to the aldehyde dehydrogenase family.</text>
</comment>
<dbReference type="InterPro" id="IPR016162">
    <property type="entry name" value="Ald_DH_N"/>
</dbReference>
<dbReference type="Pfam" id="PF00171">
    <property type="entry name" value="Aldedh"/>
    <property type="match status" value="1"/>
</dbReference>
<dbReference type="AlphaFoldDB" id="A0AA97I255"/>
<name>A0AA97I255_9SPHN</name>
<dbReference type="Proteomes" id="UP001302429">
    <property type="component" value="Chromosome"/>
</dbReference>
<protein>
    <submittedName>
        <fullName evidence="4">NAD-dependent succinate-semialdehyde dehydrogenase</fullName>
        <ecNumber evidence="4">1.2.1.-</ecNumber>
    </submittedName>
</protein>
<dbReference type="PANTHER" id="PTHR43353:SF5">
    <property type="entry name" value="SUCCINATE-SEMIALDEHYDE DEHYDROGENASE, MITOCHONDRIAL"/>
    <property type="match status" value="1"/>
</dbReference>
<evidence type="ECO:0000313" key="5">
    <source>
        <dbReference type="Proteomes" id="UP001302429"/>
    </source>
</evidence>
<dbReference type="GO" id="GO:0004777">
    <property type="term" value="F:succinate-semialdehyde dehydrogenase (NAD+) activity"/>
    <property type="evidence" value="ECO:0007669"/>
    <property type="project" value="TreeGrafter"/>
</dbReference>
<dbReference type="GO" id="GO:0009450">
    <property type="term" value="P:gamma-aminobutyric acid catabolic process"/>
    <property type="evidence" value="ECO:0007669"/>
    <property type="project" value="TreeGrafter"/>
</dbReference>
<feature type="domain" description="Aldehyde dehydrogenase" evidence="3">
    <location>
        <begin position="17"/>
        <end position="476"/>
    </location>
</feature>
<dbReference type="InterPro" id="IPR015590">
    <property type="entry name" value="Aldehyde_DH_dom"/>
</dbReference>
<dbReference type="InterPro" id="IPR016161">
    <property type="entry name" value="Ald_DH/histidinol_DH"/>
</dbReference>
<dbReference type="EMBL" id="CP136594">
    <property type="protein sequence ID" value="WOE76020.1"/>
    <property type="molecule type" value="Genomic_DNA"/>
</dbReference>
<keyword evidence="5" id="KW-1185">Reference proteome</keyword>